<dbReference type="CDD" id="cd17932">
    <property type="entry name" value="DEXQc_UvrD"/>
    <property type="match status" value="1"/>
</dbReference>
<dbReference type="PROSITE" id="PS51198">
    <property type="entry name" value="UVRD_HELICASE_ATP_BIND"/>
    <property type="match status" value="1"/>
</dbReference>
<dbReference type="InterPro" id="IPR014017">
    <property type="entry name" value="DNA_helicase_UvrD-like_C"/>
</dbReference>
<dbReference type="InterPro" id="IPR014016">
    <property type="entry name" value="UvrD-like_ATP-bd"/>
</dbReference>
<dbReference type="EC" id="5.6.2.4" evidence="8"/>
<comment type="caution">
    <text evidence="14">The sequence shown here is derived from an EMBL/GenBank/DDBJ whole genome shotgun (WGS) entry which is preliminary data.</text>
</comment>
<keyword evidence="15" id="KW-1185">Reference proteome</keyword>
<dbReference type="AlphaFoldDB" id="A0A7K1LFP6"/>
<dbReference type="Gene3D" id="3.40.50.300">
    <property type="entry name" value="P-loop containing nucleotide triphosphate hydrolases"/>
    <property type="match status" value="3"/>
</dbReference>
<dbReference type="GO" id="GO:0016787">
    <property type="term" value="F:hydrolase activity"/>
    <property type="evidence" value="ECO:0007669"/>
    <property type="project" value="UniProtKB-UniRule"/>
</dbReference>
<feature type="domain" description="UvrD-like helicase ATP-binding" evidence="12">
    <location>
        <begin position="21"/>
        <end position="301"/>
    </location>
</feature>
<proteinExistence type="inferred from homology"/>
<evidence type="ECO:0000256" key="5">
    <source>
        <dbReference type="ARBA" id="ARBA00022840"/>
    </source>
</evidence>
<reference evidence="14 15" key="1">
    <citation type="submission" date="2019-12" db="EMBL/GenBank/DDBJ databases">
        <authorList>
            <person name="Li J."/>
            <person name="Shi Y."/>
            <person name="Xu G."/>
            <person name="Xiao D."/>
            <person name="Ran X."/>
        </authorList>
    </citation>
    <scope>NUCLEOTIDE SEQUENCE [LARGE SCALE GENOMIC DNA]</scope>
    <source>
        <strain evidence="14 15">JCM 15915</strain>
    </source>
</reference>
<evidence type="ECO:0000256" key="6">
    <source>
        <dbReference type="ARBA" id="ARBA00023235"/>
    </source>
</evidence>
<feature type="region of interest" description="Disordered" evidence="11">
    <location>
        <begin position="316"/>
        <end position="336"/>
    </location>
</feature>
<dbReference type="OrthoDB" id="4812256at2"/>
<dbReference type="GO" id="GO:0043138">
    <property type="term" value="F:3'-5' DNA helicase activity"/>
    <property type="evidence" value="ECO:0007669"/>
    <property type="project" value="UniProtKB-EC"/>
</dbReference>
<feature type="domain" description="UvrD-like helicase C-terminal" evidence="13">
    <location>
        <begin position="302"/>
        <end position="565"/>
    </location>
</feature>
<organism evidence="14 15">
    <name type="scientific">Rothia koreensis</name>
    <dbReference type="NCBI Taxonomy" id="592378"/>
    <lineage>
        <taxon>Bacteria</taxon>
        <taxon>Bacillati</taxon>
        <taxon>Actinomycetota</taxon>
        <taxon>Actinomycetes</taxon>
        <taxon>Micrococcales</taxon>
        <taxon>Micrococcaceae</taxon>
        <taxon>Rothia</taxon>
    </lineage>
</organism>
<dbReference type="Proteomes" id="UP000462152">
    <property type="component" value="Unassembled WGS sequence"/>
</dbReference>
<dbReference type="GO" id="GO:0000725">
    <property type="term" value="P:recombinational repair"/>
    <property type="evidence" value="ECO:0007669"/>
    <property type="project" value="TreeGrafter"/>
</dbReference>
<dbReference type="InterPro" id="IPR000212">
    <property type="entry name" value="DNA_helicase_UvrD/REP"/>
</dbReference>
<gene>
    <name evidence="14" type="ORF">GMA10_02000</name>
</gene>
<dbReference type="GO" id="GO:0005829">
    <property type="term" value="C:cytosol"/>
    <property type="evidence" value="ECO:0007669"/>
    <property type="project" value="TreeGrafter"/>
</dbReference>
<dbReference type="InterPro" id="IPR013986">
    <property type="entry name" value="DExx_box_DNA_helicase_dom_sf"/>
</dbReference>
<dbReference type="Pfam" id="PF13361">
    <property type="entry name" value="UvrD_C"/>
    <property type="match status" value="2"/>
</dbReference>
<dbReference type="PROSITE" id="PS51217">
    <property type="entry name" value="UVRD_HELICASE_CTER"/>
    <property type="match status" value="1"/>
</dbReference>
<evidence type="ECO:0000256" key="2">
    <source>
        <dbReference type="ARBA" id="ARBA00022741"/>
    </source>
</evidence>
<keyword evidence="3 10" id="KW-0378">Hydrolase</keyword>
<dbReference type="GO" id="GO:0005524">
    <property type="term" value="F:ATP binding"/>
    <property type="evidence" value="ECO:0007669"/>
    <property type="project" value="UniProtKB-UniRule"/>
</dbReference>
<evidence type="ECO:0000313" key="15">
    <source>
        <dbReference type="Proteomes" id="UP000462152"/>
    </source>
</evidence>
<name>A0A7K1LFP6_9MICC</name>
<dbReference type="CDD" id="cd18807">
    <property type="entry name" value="SF1_C_UvrD"/>
    <property type="match status" value="1"/>
</dbReference>
<comment type="similarity">
    <text evidence="1">Belongs to the helicase family. UvrD subfamily.</text>
</comment>
<dbReference type="Pfam" id="PF00580">
    <property type="entry name" value="UvrD-helicase"/>
    <property type="match status" value="1"/>
</dbReference>
<evidence type="ECO:0000259" key="12">
    <source>
        <dbReference type="PROSITE" id="PS51198"/>
    </source>
</evidence>
<keyword evidence="2 10" id="KW-0547">Nucleotide-binding</keyword>
<sequence length="598" mass="65349">MKTATELLLPGDPPSPDQILEGLDPEQREVATSLQGPVCVLAGAGTGKTRAITHRIAYGIASGAYVGQRVLALTFTSRAANEMRNRLRSLGAQGVQTRTFHAAALRQLQYFWPQAVGGTPPQLVSGKAQLITEAASRLRFTTDRAIVRDLAAEIEWAKVSMLTPDTVEEHLVDRELPTGFTPVGMARIMRGYEDLKTERNAIDFEDVLLATVAILEEDPAVAAAVRQQYRHFVVDEYQDVSPLQQRLLDSWLGGRDELCVVGDASQTIYSFTGATSKHLLDFPQRHPDATVIKLVRDYRSTPQVVNLANRLLTSRKPARDATPGAWAPPLDLQAQRPSGPEADWFEYADDEQEAAGIAEDIADLISKDGVDPAEIAVLFRTNGQSQAIEQALTDAGIGYQLRGTEKFFNRPEVKQAILQIRSSARAAGDEPAPQLVRDCLASLGYKDKPPASTGSVRSKWESLAALVSLADRLAAAHDEKSGSGESAFTMSMLVEDLTRRIAHQDAPVMNGVTLASLHSAKGLEWDAVFLCGLSEGLMPISFAETGDEIDEERRLLYVGITRARERLSLSWSLSRTPGGRAHRKRSRFLDGIAPRMYG</sequence>
<dbReference type="InterPro" id="IPR027417">
    <property type="entry name" value="P-loop_NTPase"/>
</dbReference>
<dbReference type="Gene3D" id="1.10.486.10">
    <property type="entry name" value="PCRA, domain 4"/>
    <property type="match status" value="2"/>
</dbReference>
<dbReference type="GO" id="GO:0033202">
    <property type="term" value="C:DNA helicase complex"/>
    <property type="evidence" value="ECO:0007669"/>
    <property type="project" value="TreeGrafter"/>
</dbReference>
<evidence type="ECO:0000256" key="10">
    <source>
        <dbReference type="PROSITE-ProRule" id="PRU00560"/>
    </source>
</evidence>
<dbReference type="FunFam" id="3.40.50.300:FF:001181">
    <property type="entry name" value="DNA helicase"/>
    <property type="match status" value="1"/>
</dbReference>
<keyword evidence="5 10" id="KW-0067">ATP-binding</keyword>
<evidence type="ECO:0000256" key="8">
    <source>
        <dbReference type="ARBA" id="ARBA00034808"/>
    </source>
</evidence>
<feature type="binding site" evidence="10">
    <location>
        <begin position="42"/>
        <end position="49"/>
    </location>
    <ligand>
        <name>ATP</name>
        <dbReference type="ChEBI" id="CHEBI:30616"/>
    </ligand>
</feature>
<comment type="catalytic activity">
    <reaction evidence="9">
        <text>ATP + H2O = ADP + phosphate + H(+)</text>
        <dbReference type="Rhea" id="RHEA:13065"/>
        <dbReference type="ChEBI" id="CHEBI:15377"/>
        <dbReference type="ChEBI" id="CHEBI:15378"/>
        <dbReference type="ChEBI" id="CHEBI:30616"/>
        <dbReference type="ChEBI" id="CHEBI:43474"/>
        <dbReference type="ChEBI" id="CHEBI:456216"/>
        <dbReference type="EC" id="5.6.2.4"/>
    </reaction>
</comment>
<keyword evidence="6" id="KW-0413">Isomerase</keyword>
<dbReference type="PANTHER" id="PTHR11070:SF69">
    <property type="entry name" value="ATP-DEPENDENT DNA HELICASE UVRD2"/>
    <property type="match status" value="1"/>
</dbReference>
<protein>
    <recommendedName>
        <fullName evidence="8">DNA 3'-5' helicase</fullName>
        <ecNumber evidence="8">5.6.2.4</ecNumber>
    </recommendedName>
</protein>
<dbReference type="SUPFAM" id="SSF52540">
    <property type="entry name" value="P-loop containing nucleoside triphosphate hydrolases"/>
    <property type="match status" value="1"/>
</dbReference>
<keyword evidence="4 10" id="KW-0347">Helicase</keyword>
<evidence type="ECO:0000256" key="9">
    <source>
        <dbReference type="ARBA" id="ARBA00048988"/>
    </source>
</evidence>
<accession>A0A7K1LFP6</accession>
<dbReference type="PANTHER" id="PTHR11070">
    <property type="entry name" value="UVRD / RECB / PCRA DNA HELICASE FAMILY MEMBER"/>
    <property type="match status" value="1"/>
</dbReference>
<evidence type="ECO:0000259" key="13">
    <source>
        <dbReference type="PROSITE" id="PS51217"/>
    </source>
</evidence>
<evidence type="ECO:0000256" key="3">
    <source>
        <dbReference type="ARBA" id="ARBA00022801"/>
    </source>
</evidence>
<evidence type="ECO:0000256" key="11">
    <source>
        <dbReference type="SAM" id="MobiDB-lite"/>
    </source>
</evidence>
<dbReference type="GO" id="GO:0003677">
    <property type="term" value="F:DNA binding"/>
    <property type="evidence" value="ECO:0007669"/>
    <property type="project" value="InterPro"/>
</dbReference>
<evidence type="ECO:0000313" key="14">
    <source>
        <dbReference type="EMBL" id="MUN54009.1"/>
    </source>
</evidence>
<evidence type="ECO:0000256" key="4">
    <source>
        <dbReference type="ARBA" id="ARBA00022806"/>
    </source>
</evidence>
<dbReference type="Gene3D" id="1.10.10.160">
    <property type="match status" value="1"/>
</dbReference>
<evidence type="ECO:0000256" key="1">
    <source>
        <dbReference type="ARBA" id="ARBA00009922"/>
    </source>
</evidence>
<evidence type="ECO:0000256" key="7">
    <source>
        <dbReference type="ARBA" id="ARBA00034617"/>
    </source>
</evidence>
<comment type="catalytic activity">
    <reaction evidence="7">
        <text>Couples ATP hydrolysis with the unwinding of duplex DNA by translocating in the 3'-5' direction.</text>
        <dbReference type="EC" id="5.6.2.4"/>
    </reaction>
</comment>
<dbReference type="EMBL" id="WOGT01000001">
    <property type="protein sequence ID" value="MUN54009.1"/>
    <property type="molecule type" value="Genomic_DNA"/>
</dbReference>